<keyword evidence="2" id="KW-1185">Reference proteome</keyword>
<comment type="caution">
    <text evidence="1">The sequence shown here is derived from an EMBL/GenBank/DDBJ whole genome shotgun (WGS) entry which is preliminary data.</text>
</comment>
<organism evidence="1 2">
    <name type="scientific">Patella caerulea</name>
    <name type="common">Rayed Mediterranean limpet</name>
    <dbReference type="NCBI Taxonomy" id="87958"/>
    <lineage>
        <taxon>Eukaryota</taxon>
        <taxon>Metazoa</taxon>
        <taxon>Spiralia</taxon>
        <taxon>Lophotrochozoa</taxon>
        <taxon>Mollusca</taxon>
        <taxon>Gastropoda</taxon>
        <taxon>Patellogastropoda</taxon>
        <taxon>Patelloidea</taxon>
        <taxon>Patellidae</taxon>
        <taxon>Patella</taxon>
    </lineage>
</organism>
<dbReference type="AlphaFoldDB" id="A0AAN8JMW9"/>
<dbReference type="EMBL" id="JAZGQO010000007">
    <property type="protein sequence ID" value="KAK6180841.1"/>
    <property type="molecule type" value="Genomic_DNA"/>
</dbReference>
<dbReference type="Proteomes" id="UP001347796">
    <property type="component" value="Unassembled WGS sequence"/>
</dbReference>
<protein>
    <submittedName>
        <fullName evidence="1">Uncharacterized protein</fullName>
    </submittedName>
</protein>
<reference evidence="1 2" key="1">
    <citation type="submission" date="2024-01" db="EMBL/GenBank/DDBJ databases">
        <title>The genome of the rayed Mediterranean limpet Patella caerulea (Linnaeus, 1758).</title>
        <authorList>
            <person name="Anh-Thu Weber A."/>
            <person name="Halstead-Nussloch G."/>
        </authorList>
    </citation>
    <scope>NUCLEOTIDE SEQUENCE [LARGE SCALE GENOMIC DNA]</scope>
    <source>
        <strain evidence="1">AATW-2023a</strain>
        <tissue evidence="1">Whole specimen</tissue>
    </source>
</reference>
<gene>
    <name evidence="1" type="ORF">SNE40_008820</name>
</gene>
<accession>A0AAN8JMW9</accession>
<proteinExistence type="predicted"/>
<name>A0AAN8JMW9_PATCE</name>
<sequence>MLVGVMVVERELNLEPEKEKRDFNQVVEEAYSLLERHVVNDSDKVSDKQDCSNDDIILDFTPETSQIDNSVDDQTAYGVPGILKKKLLEKTIMCGICLENNVTPTFKCANVLELQSHIKIRRKPIICLKCYKECGCVVYRQNINIGTILLLK</sequence>
<evidence type="ECO:0000313" key="1">
    <source>
        <dbReference type="EMBL" id="KAK6180841.1"/>
    </source>
</evidence>
<evidence type="ECO:0000313" key="2">
    <source>
        <dbReference type="Proteomes" id="UP001347796"/>
    </source>
</evidence>